<dbReference type="GO" id="GO:0043622">
    <property type="term" value="P:cortical microtubule organization"/>
    <property type="evidence" value="ECO:0007669"/>
    <property type="project" value="InterPro"/>
</dbReference>
<keyword evidence="2" id="KW-0493">Microtubule</keyword>
<name>A0A8J5MAH1_ZINOF</name>
<evidence type="ECO:0000313" key="4">
    <source>
        <dbReference type="EMBL" id="KAG6538727.1"/>
    </source>
</evidence>
<dbReference type="PANTHER" id="PTHR33403">
    <property type="entry name" value="SPR1"/>
    <property type="match status" value="1"/>
</dbReference>
<organism evidence="4 5">
    <name type="scientific">Zingiber officinale</name>
    <name type="common">Ginger</name>
    <name type="synonym">Amomum zingiber</name>
    <dbReference type="NCBI Taxonomy" id="94328"/>
    <lineage>
        <taxon>Eukaryota</taxon>
        <taxon>Viridiplantae</taxon>
        <taxon>Streptophyta</taxon>
        <taxon>Embryophyta</taxon>
        <taxon>Tracheophyta</taxon>
        <taxon>Spermatophyta</taxon>
        <taxon>Magnoliopsida</taxon>
        <taxon>Liliopsida</taxon>
        <taxon>Zingiberales</taxon>
        <taxon>Zingiberaceae</taxon>
        <taxon>Zingiber</taxon>
    </lineage>
</organism>
<gene>
    <name evidence="4" type="ORF">ZIOFF_003855</name>
</gene>
<dbReference type="GO" id="GO:0010005">
    <property type="term" value="C:cortical microtubule, transverse to long axis"/>
    <property type="evidence" value="ECO:0007669"/>
    <property type="project" value="TreeGrafter"/>
</dbReference>
<feature type="region of interest" description="Disordered" evidence="3">
    <location>
        <begin position="1"/>
        <end position="102"/>
    </location>
</feature>
<comment type="similarity">
    <text evidence="1">Belongs to the SPIRAL1 family.</text>
</comment>
<evidence type="ECO:0000313" key="5">
    <source>
        <dbReference type="Proteomes" id="UP000734854"/>
    </source>
</evidence>
<accession>A0A8J5MAH1</accession>
<dbReference type="EMBL" id="JACMSC010000001">
    <property type="protein sequence ID" value="KAG6538727.1"/>
    <property type="molecule type" value="Genomic_DNA"/>
</dbReference>
<proteinExistence type="inferred from homology"/>
<dbReference type="PANTHER" id="PTHR33403:SF19">
    <property type="entry name" value="PROTEIN SPIRAL1-LIKE 5"/>
    <property type="match status" value="1"/>
</dbReference>
<evidence type="ECO:0000256" key="1">
    <source>
        <dbReference type="ARBA" id="ARBA00009656"/>
    </source>
</evidence>
<dbReference type="AlphaFoldDB" id="A0A8J5MAH1"/>
<dbReference type="Proteomes" id="UP000734854">
    <property type="component" value="Unassembled WGS sequence"/>
</dbReference>
<evidence type="ECO:0000256" key="2">
    <source>
        <dbReference type="ARBA" id="ARBA00022701"/>
    </source>
</evidence>
<feature type="compositionally biased region" description="Gly residues" evidence="3">
    <location>
        <begin position="1"/>
        <end position="12"/>
    </location>
</feature>
<dbReference type="OrthoDB" id="746163at2759"/>
<comment type="caution">
    <text evidence="4">The sequence shown here is derived from an EMBL/GenBank/DDBJ whole genome shotgun (WGS) entry which is preliminary data.</text>
</comment>
<sequence>MSRGGSFGGGKSSIGYLFDSSGEETAKPPSGEDASQKSMPIPSHSAAAAAAADKIQDTSNNYSRPQGQNLGNFITGRPSTKVQSVPGGSSSLGYLFGEHKQV</sequence>
<feature type="compositionally biased region" description="Polar residues" evidence="3">
    <location>
        <begin position="57"/>
        <end position="92"/>
    </location>
</feature>
<evidence type="ECO:0000256" key="3">
    <source>
        <dbReference type="SAM" id="MobiDB-lite"/>
    </source>
</evidence>
<dbReference type="InterPro" id="IPR039613">
    <property type="entry name" value="SPR1/2/3/4/5"/>
</dbReference>
<reference evidence="4 5" key="1">
    <citation type="submission" date="2020-08" db="EMBL/GenBank/DDBJ databases">
        <title>Plant Genome Project.</title>
        <authorList>
            <person name="Zhang R.-G."/>
        </authorList>
    </citation>
    <scope>NUCLEOTIDE SEQUENCE [LARGE SCALE GENOMIC DNA]</scope>
    <source>
        <tissue evidence="4">Rhizome</tissue>
    </source>
</reference>
<protein>
    <submittedName>
        <fullName evidence="4">Uncharacterized protein</fullName>
    </submittedName>
</protein>
<keyword evidence="5" id="KW-1185">Reference proteome</keyword>